<evidence type="ECO:0000313" key="1">
    <source>
        <dbReference type="EMBL" id="CAD8770728.1"/>
    </source>
</evidence>
<accession>A0A7S0UW77</accession>
<organism evidence="1">
    <name type="scientific">Polytomella parva</name>
    <dbReference type="NCBI Taxonomy" id="51329"/>
    <lineage>
        <taxon>Eukaryota</taxon>
        <taxon>Viridiplantae</taxon>
        <taxon>Chlorophyta</taxon>
        <taxon>core chlorophytes</taxon>
        <taxon>Chlorophyceae</taxon>
        <taxon>CS clade</taxon>
        <taxon>Chlamydomonadales</taxon>
        <taxon>Chlamydomonadaceae</taxon>
        <taxon>Polytomella</taxon>
    </lineage>
</organism>
<reference evidence="1" key="1">
    <citation type="submission" date="2021-01" db="EMBL/GenBank/DDBJ databases">
        <authorList>
            <person name="Corre E."/>
            <person name="Pelletier E."/>
            <person name="Niang G."/>
            <person name="Scheremetjew M."/>
            <person name="Finn R."/>
            <person name="Kale V."/>
            <person name="Holt S."/>
            <person name="Cochrane G."/>
            <person name="Meng A."/>
            <person name="Brown T."/>
            <person name="Cohen L."/>
        </authorList>
    </citation>
    <scope>NUCLEOTIDE SEQUENCE</scope>
    <source>
        <strain evidence="1">SAG 63-3</strain>
    </source>
</reference>
<proteinExistence type="predicted"/>
<protein>
    <submittedName>
        <fullName evidence="1">Uncharacterized protein</fullName>
    </submittedName>
</protein>
<gene>
    <name evidence="1" type="ORF">PPAR00522_LOCUS7130</name>
</gene>
<dbReference type="EMBL" id="HBFM01011268">
    <property type="protein sequence ID" value="CAD8770728.1"/>
    <property type="molecule type" value="Transcribed_RNA"/>
</dbReference>
<sequence length="196" mass="21678">MPEAHALLATANPTSLPAFEVVEKFTIPSSVALSRFSVARWRLVGKNSEDYLAIDSLLTHCFTDGKLLSLQPKALAFYQQLKDHLETLNFASLEKFGCVTGDVYDEVFGKEGSESRTAVPSYLPSVSYFQNNFHNIFLNKELKCTWIACATSINPQISSRTADHAYAFLLSFLQDVSFAHLVATLLGSSTDVPNFL</sequence>
<dbReference type="AlphaFoldDB" id="A0A7S0UW77"/>
<name>A0A7S0UW77_9CHLO</name>